<keyword evidence="2" id="KW-0964">Secreted</keyword>
<reference evidence="8" key="2">
    <citation type="submission" date="2025-08" db="UniProtKB">
        <authorList>
            <consortium name="Ensembl"/>
        </authorList>
    </citation>
    <scope>IDENTIFICATION</scope>
</reference>
<evidence type="ECO:0000313" key="8">
    <source>
        <dbReference type="Ensembl" id="ENSMMDP00005019342.1"/>
    </source>
</evidence>
<dbReference type="PANTHER" id="PTHR11348:SF22">
    <property type="entry name" value="CCN FAMILY MEMBER 5"/>
    <property type="match status" value="1"/>
</dbReference>
<dbReference type="GO" id="GO:0005615">
    <property type="term" value="C:extracellular space"/>
    <property type="evidence" value="ECO:0007669"/>
    <property type="project" value="TreeGrafter"/>
</dbReference>
<feature type="domain" description="VWFC" evidence="7">
    <location>
        <begin position="42"/>
        <end position="104"/>
    </location>
</feature>
<dbReference type="GeneTree" id="ENSGT00940000160207"/>
<dbReference type="PROSITE" id="PS01225">
    <property type="entry name" value="CTCK_2"/>
    <property type="match status" value="1"/>
</dbReference>
<dbReference type="PROSITE" id="PS50184">
    <property type="entry name" value="VWFC_2"/>
    <property type="match status" value="1"/>
</dbReference>
<name>A0A667XVR4_9TELE</name>
<dbReference type="InterPro" id="IPR001007">
    <property type="entry name" value="VWF_dom"/>
</dbReference>
<feature type="domain" description="CTCK" evidence="6">
    <location>
        <begin position="167"/>
        <end position="264"/>
    </location>
</feature>
<dbReference type="GO" id="GO:0045597">
    <property type="term" value="P:positive regulation of cell differentiation"/>
    <property type="evidence" value="ECO:0007669"/>
    <property type="project" value="TreeGrafter"/>
</dbReference>
<dbReference type="Ensembl" id="ENSMMDT00005019807.1">
    <property type="protein sequence ID" value="ENSMMDP00005019342.1"/>
    <property type="gene ID" value="ENSMMDG00005009600.1"/>
</dbReference>
<dbReference type="InterPro" id="IPR006207">
    <property type="entry name" value="Cys_knot_C"/>
</dbReference>
<protein>
    <recommendedName>
        <fullName evidence="10">Cellular communication network factor 5</fullName>
    </recommendedName>
</protein>
<reference evidence="8" key="3">
    <citation type="submission" date="2025-09" db="UniProtKB">
        <authorList>
            <consortium name="Ensembl"/>
        </authorList>
    </citation>
    <scope>IDENTIFICATION</scope>
</reference>
<evidence type="ECO:0008006" key="10">
    <source>
        <dbReference type="Google" id="ProtNLM"/>
    </source>
</evidence>
<dbReference type="GO" id="GO:0007165">
    <property type="term" value="P:signal transduction"/>
    <property type="evidence" value="ECO:0007669"/>
    <property type="project" value="InterPro"/>
</dbReference>
<comment type="subcellular location">
    <subcellularLocation>
        <location evidence="1">Secreted</location>
    </subcellularLocation>
</comment>
<dbReference type="SMART" id="SM00214">
    <property type="entry name" value="VWC"/>
    <property type="match status" value="1"/>
</dbReference>
<dbReference type="AlphaFoldDB" id="A0A667XVR4"/>
<comment type="caution">
    <text evidence="5">Lacks conserved residue(s) required for the propagation of feature annotation.</text>
</comment>
<evidence type="ECO:0000256" key="4">
    <source>
        <dbReference type="ARBA" id="ARBA00023157"/>
    </source>
</evidence>
<dbReference type="SUPFAM" id="SSF57603">
    <property type="entry name" value="FnI-like domain"/>
    <property type="match status" value="1"/>
</dbReference>
<evidence type="ECO:0000313" key="9">
    <source>
        <dbReference type="Proteomes" id="UP000472263"/>
    </source>
</evidence>
<accession>A0A667XVR4</accession>
<dbReference type="InterPro" id="IPR006208">
    <property type="entry name" value="Glyco_hormone_CN"/>
</dbReference>
<dbReference type="InterPro" id="IPR050941">
    <property type="entry name" value="CCN"/>
</dbReference>
<dbReference type="PROSITE" id="PS01185">
    <property type="entry name" value="CTCK_1"/>
    <property type="match status" value="1"/>
</dbReference>
<dbReference type="InParanoid" id="A0A667XVR4"/>
<reference evidence="8" key="1">
    <citation type="submission" date="2019-06" db="EMBL/GenBank/DDBJ databases">
        <authorList>
            <consortium name="Wellcome Sanger Institute Data Sharing"/>
        </authorList>
    </citation>
    <scope>NUCLEOTIDE SEQUENCE [LARGE SCALE GENOMIC DNA]</scope>
</reference>
<dbReference type="SMART" id="SM00041">
    <property type="entry name" value="CT"/>
    <property type="match status" value="1"/>
</dbReference>
<dbReference type="GO" id="GO:0007155">
    <property type="term" value="P:cell adhesion"/>
    <property type="evidence" value="ECO:0007669"/>
    <property type="project" value="TreeGrafter"/>
</dbReference>
<evidence type="ECO:0000256" key="2">
    <source>
        <dbReference type="ARBA" id="ARBA00022525"/>
    </source>
</evidence>
<dbReference type="InterPro" id="IPR000884">
    <property type="entry name" value="TSP1_rpt"/>
</dbReference>
<dbReference type="GO" id="GO:0031012">
    <property type="term" value="C:extracellular matrix"/>
    <property type="evidence" value="ECO:0007669"/>
    <property type="project" value="TreeGrafter"/>
</dbReference>
<proteinExistence type="predicted"/>
<dbReference type="Pfam" id="PF00007">
    <property type="entry name" value="Cys_knot"/>
    <property type="match status" value="1"/>
</dbReference>
<dbReference type="InterPro" id="IPR036383">
    <property type="entry name" value="TSP1_rpt_sf"/>
</dbReference>
<evidence type="ECO:0000256" key="5">
    <source>
        <dbReference type="PROSITE-ProRule" id="PRU00039"/>
    </source>
</evidence>
<evidence type="ECO:0000259" key="6">
    <source>
        <dbReference type="PROSITE" id="PS01225"/>
    </source>
</evidence>
<keyword evidence="3" id="KW-0732">Signal</keyword>
<dbReference type="GO" id="GO:0008201">
    <property type="term" value="F:heparin binding"/>
    <property type="evidence" value="ECO:0007669"/>
    <property type="project" value="TreeGrafter"/>
</dbReference>
<organism evidence="8 9">
    <name type="scientific">Myripristis murdjan</name>
    <name type="common">pinecone soldierfish</name>
    <dbReference type="NCBI Taxonomy" id="586833"/>
    <lineage>
        <taxon>Eukaryota</taxon>
        <taxon>Metazoa</taxon>
        <taxon>Chordata</taxon>
        <taxon>Craniata</taxon>
        <taxon>Vertebrata</taxon>
        <taxon>Euteleostomi</taxon>
        <taxon>Actinopterygii</taxon>
        <taxon>Neopterygii</taxon>
        <taxon>Teleostei</taxon>
        <taxon>Neoteleostei</taxon>
        <taxon>Acanthomorphata</taxon>
        <taxon>Holocentriformes</taxon>
        <taxon>Holocentridae</taxon>
        <taxon>Myripristis</taxon>
    </lineage>
</organism>
<dbReference type="PROSITE" id="PS50092">
    <property type="entry name" value="TSP1"/>
    <property type="match status" value="1"/>
</dbReference>
<sequence length="278" mass="30824">RQEGEACSARLPCDSQRGLRCDYSASFPGGPGECVGQNDLGCDLNGMRLEEGQTFQPSCAQLCHCVGGGVTCVPLCTDDLQVPSCPSPQLVRLPGRCCKEWICDGLDNREWRAERTRQDGQPAGPVSNCIERTTDWSPCSRSCGPGVSTRSSNKNWACRLQTQTRLCQVRPCQLPLRYVLPHFPRQRQDSSYTHPLPIRLEHHGCWSTRAYRPRFCVTACPEGRCCSPARTRTVTVAFRCPEGRLTQQQVMMIESCSCSSSSCPRPPAAAAWRALPWL</sequence>
<dbReference type="Pfam" id="PF19035">
    <property type="entry name" value="TSP1_CCN"/>
    <property type="match status" value="1"/>
</dbReference>
<dbReference type="Gene3D" id="2.20.100.10">
    <property type="entry name" value="Thrombospondin type-1 (TSP1) repeat"/>
    <property type="match status" value="1"/>
</dbReference>
<evidence type="ECO:0000259" key="7">
    <source>
        <dbReference type="PROSITE" id="PS50184"/>
    </source>
</evidence>
<dbReference type="PROSITE" id="PS01208">
    <property type="entry name" value="VWFC_1"/>
    <property type="match status" value="1"/>
</dbReference>
<dbReference type="GO" id="GO:0005178">
    <property type="term" value="F:integrin binding"/>
    <property type="evidence" value="ECO:0007669"/>
    <property type="project" value="TreeGrafter"/>
</dbReference>
<dbReference type="SUPFAM" id="SSF82895">
    <property type="entry name" value="TSP-1 type 1 repeat"/>
    <property type="match status" value="1"/>
</dbReference>
<keyword evidence="4" id="KW-1015">Disulfide bond</keyword>
<dbReference type="PANTHER" id="PTHR11348">
    <property type="entry name" value="CONNECTIVE TISSUE GROWTH FACTOR-RELATED"/>
    <property type="match status" value="1"/>
</dbReference>
<evidence type="ECO:0000256" key="1">
    <source>
        <dbReference type="ARBA" id="ARBA00004613"/>
    </source>
</evidence>
<dbReference type="SMART" id="SM00209">
    <property type="entry name" value="TSP1"/>
    <property type="match status" value="1"/>
</dbReference>
<evidence type="ECO:0000256" key="3">
    <source>
        <dbReference type="ARBA" id="ARBA00022729"/>
    </source>
</evidence>
<keyword evidence="9" id="KW-1185">Reference proteome</keyword>
<dbReference type="InterPro" id="IPR043973">
    <property type="entry name" value="TSP1_CCN"/>
</dbReference>
<dbReference type="Proteomes" id="UP000472263">
    <property type="component" value="Chromosome 5"/>
</dbReference>